<evidence type="ECO:0000256" key="1">
    <source>
        <dbReference type="ARBA" id="ARBA00004123"/>
    </source>
</evidence>
<dbReference type="PANTHER" id="PTHR47338">
    <property type="entry name" value="ZN(II)2CYS6 TRANSCRIPTION FACTOR (EUROFUNG)-RELATED"/>
    <property type="match status" value="1"/>
</dbReference>
<keyword evidence="8" id="KW-1185">Reference proteome</keyword>
<dbReference type="PANTHER" id="PTHR47338:SF16">
    <property type="entry name" value="TRANSCRIPTION FACTOR, PUTATIVE (AFU_ORTHOLOGUE AFUA_2G09360)-RELATED"/>
    <property type="match status" value="1"/>
</dbReference>
<feature type="region of interest" description="Disordered" evidence="6">
    <location>
        <begin position="1"/>
        <end position="24"/>
    </location>
</feature>
<keyword evidence="2" id="KW-0479">Metal-binding</keyword>
<evidence type="ECO:0000256" key="5">
    <source>
        <dbReference type="ARBA" id="ARBA00023242"/>
    </source>
</evidence>
<keyword evidence="4" id="KW-0804">Transcription</keyword>
<organism evidence="7 8">
    <name type="scientific">Moelleriella libera RCEF 2490</name>
    <dbReference type="NCBI Taxonomy" id="1081109"/>
    <lineage>
        <taxon>Eukaryota</taxon>
        <taxon>Fungi</taxon>
        <taxon>Dikarya</taxon>
        <taxon>Ascomycota</taxon>
        <taxon>Pezizomycotina</taxon>
        <taxon>Sordariomycetes</taxon>
        <taxon>Hypocreomycetidae</taxon>
        <taxon>Hypocreales</taxon>
        <taxon>Clavicipitaceae</taxon>
        <taxon>Moelleriella</taxon>
    </lineage>
</organism>
<reference evidence="7 8" key="1">
    <citation type="journal article" date="2016" name="Genome Biol. Evol.">
        <title>Divergent and convergent evolution of fungal pathogenicity.</title>
        <authorList>
            <person name="Shang Y."/>
            <person name="Xiao G."/>
            <person name="Zheng P."/>
            <person name="Cen K."/>
            <person name="Zhan S."/>
            <person name="Wang C."/>
        </authorList>
    </citation>
    <scope>NUCLEOTIDE SEQUENCE [LARGE SCALE GENOMIC DNA]</scope>
    <source>
        <strain evidence="7 8">RCEF 2490</strain>
    </source>
</reference>
<evidence type="ECO:0000313" key="8">
    <source>
        <dbReference type="Proteomes" id="UP000078544"/>
    </source>
</evidence>
<sequence>MALSARFSPNPLFANQSPSRRGDPYAQASRALLNPGDISISTIQACIILGAVRVGDGEAAAAEGVCLAAARRAHCVELPSRFLVGTIMREVHLRDWVEMARHDNVPLPMDEEVFLNLDPTIANGIVAVSDSSRGSSLLAQMIRLNDISLEVKDHIKDLAATPLTPASHRRVVDLAVKLEKWREALPGHLRPTEDNLRCHAARGLGRLFVAVHLSGYHVGQVLFYPYLDERLGGSAFVQHCALTCKRFATGLSRLLDAGMATPGCGVKDSLVGHFTVVASSIHMHTVRFEKKTRRVNKAMRRLEKNVKHLGELQKYWPVLDTCVSRMWTFIEPWQTNYRMDRWMVRFLTEFARPLAADERIERTAWGVGS</sequence>
<dbReference type="CDD" id="cd12148">
    <property type="entry name" value="fungal_TF_MHR"/>
    <property type="match status" value="1"/>
</dbReference>
<dbReference type="GO" id="GO:0046872">
    <property type="term" value="F:metal ion binding"/>
    <property type="evidence" value="ECO:0007669"/>
    <property type="project" value="UniProtKB-KW"/>
</dbReference>
<dbReference type="AlphaFoldDB" id="A0A168F2R0"/>
<gene>
    <name evidence="7" type="ORF">AAL_01983</name>
</gene>
<evidence type="ECO:0000256" key="3">
    <source>
        <dbReference type="ARBA" id="ARBA00023015"/>
    </source>
</evidence>
<keyword evidence="3" id="KW-0805">Transcription regulation</keyword>
<keyword evidence="5" id="KW-0539">Nucleus</keyword>
<evidence type="ECO:0000256" key="6">
    <source>
        <dbReference type="SAM" id="MobiDB-lite"/>
    </source>
</evidence>
<evidence type="ECO:0000313" key="7">
    <source>
        <dbReference type="EMBL" id="KZZ99411.1"/>
    </source>
</evidence>
<dbReference type="OrthoDB" id="1924787at2759"/>
<name>A0A168F2R0_9HYPO</name>
<accession>A0A168F2R0</accession>
<evidence type="ECO:0000256" key="2">
    <source>
        <dbReference type="ARBA" id="ARBA00022723"/>
    </source>
</evidence>
<comment type="subcellular location">
    <subcellularLocation>
        <location evidence="1">Nucleus</location>
    </subcellularLocation>
</comment>
<evidence type="ECO:0000256" key="4">
    <source>
        <dbReference type="ARBA" id="ARBA00023163"/>
    </source>
</evidence>
<dbReference type="Proteomes" id="UP000078544">
    <property type="component" value="Unassembled WGS sequence"/>
</dbReference>
<dbReference type="GO" id="GO:0000981">
    <property type="term" value="F:DNA-binding transcription factor activity, RNA polymerase II-specific"/>
    <property type="evidence" value="ECO:0007669"/>
    <property type="project" value="InterPro"/>
</dbReference>
<protein>
    <submittedName>
        <fullName evidence="7">Fungal specific transcription factor</fullName>
    </submittedName>
</protein>
<dbReference type="GO" id="GO:0005634">
    <property type="term" value="C:nucleus"/>
    <property type="evidence" value="ECO:0007669"/>
    <property type="project" value="UniProtKB-SubCell"/>
</dbReference>
<dbReference type="EMBL" id="AZGY01000003">
    <property type="protein sequence ID" value="KZZ99411.1"/>
    <property type="molecule type" value="Genomic_DNA"/>
</dbReference>
<comment type="caution">
    <text evidence="7">The sequence shown here is derived from an EMBL/GenBank/DDBJ whole genome shotgun (WGS) entry which is preliminary data.</text>
</comment>
<proteinExistence type="predicted"/>
<dbReference type="InterPro" id="IPR050815">
    <property type="entry name" value="TF_fung"/>
</dbReference>